<accession>A0A7I7MLX6</accession>
<organism evidence="1 2">
    <name type="scientific">Mycobacterium shinjukuense</name>
    <dbReference type="NCBI Taxonomy" id="398694"/>
    <lineage>
        <taxon>Bacteria</taxon>
        <taxon>Bacillati</taxon>
        <taxon>Actinomycetota</taxon>
        <taxon>Actinomycetes</taxon>
        <taxon>Mycobacteriales</taxon>
        <taxon>Mycobacteriaceae</taxon>
        <taxon>Mycobacterium</taxon>
    </lineage>
</organism>
<protein>
    <submittedName>
        <fullName evidence="1">Uncharacterized protein</fullName>
    </submittedName>
</protein>
<dbReference type="EMBL" id="AP022575">
    <property type="protein sequence ID" value="BBX73274.1"/>
    <property type="molecule type" value="Genomic_DNA"/>
</dbReference>
<dbReference type="Proteomes" id="UP000467236">
    <property type="component" value="Chromosome"/>
</dbReference>
<evidence type="ECO:0000313" key="1">
    <source>
        <dbReference type="EMBL" id="BBX73274.1"/>
    </source>
</evidence>
<keyword evidence="2" id="KW-1185">Reference proteome</keyword>
<dbReference type="AlphaFoldDB" id="A0A7I7MLX6"/>
<name>A0A7I7MLX6_9MYCO</name>
<reference evidence="1 2" key="1">
    <citation type="journal article" date="2019" name="Emerg. Microbes Infect.">
        <title>Comprehensive subspecies identification of 175 nontuberculous mycobacteria species based on 7547 genomic profiles.</title>
        <authorList>
            <person name="Matsumoto Y."/>
            <person name="Kinjo T."/>
            <person name="Motooka D."/>
            <person name="Nabeya D."/>
            <person name="Jung N."/>
            <person name="Uechi K."/>
            <person name="Horii T."/>
            <person name="Iida T."/>
            <person name="Fujita J."/>
            <person name="Nakamura S."/>
        </authorList>
    </citation>
    <scope>NUCLEOTIDE SEQUENCE [LARGE SCALE GENOMIC DNA]</scope>
    <source>
        <strain evidence="1 2">JCM 14233</strain>
    </source>
</reference>
<dbReference type="KEGG" id="mshj:MSHI_11800"/>
<evidence type="ECO:0000313" key="2">
    <source>
        <dbReference type="Proteomes" id="UP000467236"/>
    </source>
</evidence>
<sequence>MSDDSSSAFDLICAEVERQLRGGEALMDAPAASELLRTVRYQLDAQPRPRVIAHGPLYQAVTAARAQVYGRLMQLRHTRCEVLDERWQLRPTGQRDVRALLIDVLNVLLAASTAASVERAYACAERQAMAAAVVAEICGDAAGVEMQRHAVDRAASDAIDALARGTGATTYADCVPPVDVIRADVTRRVRGEVSTDVVAAGHLVMAARHLLDPMPASELSYGPLLGGVHAARKLVHGRLVQLWRARRALTNGDCDLRDVRTLLVDLDSILLETRTAAAIEQAYTRTEGRAMAAAVVAEIRCDAMGLDAQRDVVQRAAADALHALQALRKLN</sequence>
<gene>
    <name evidence="1" type="ORF">MSHI_11800</name>
</gene>
<proteinExistence type="predicted"/>
<dbReference type="OrthoDB" id="4727931at2"/>